<evidence type="ECO:0000256" key="3">
    <source>
        <dbReference type="ARBA" id="ARBA00022691"/>
    </source>
</evidence>
<dbReference type="RefSeq" id="XP_012942050.1">
    <property type="nucleotide sequence ID" value="XM_013086596.2"/>
</dbReference>
<proteinExistence type="inferred from homology"/>
<evidence type="ECO:0000256" key="4">
    <source>
        <dbReference type="ARBA" id="ARBA00023453"/>
    </source>
</evidence>
<dbReference type="Pfam" id="PF01596">
    <property type="entry name" value="Methyltransf_3"/>
    <property type="match status" value="1"/>
</dbReference>
<evidence type="ECO:0000313" key="6">
    <source>
        <dbReference type="RefSeq" id="XP_012942050.1"/>
    </source>
</evidence>
<keyword evidence="3" id="KW-0949">S-adenosyl-L-methionine</keyword>
<dbReference type="SUPFAM" id="SSF53335">
    <property type="entry name" value="S-adenosyl-L-methionine-dependent methyltransferases"/>
    <property type="match status" value="1"/>
</dbReference>
<evidence type="ECO:0000256" key="2">
    <source>
        <dbReference type="ARBA" id="ARBA00022679"/>
    </source>
</evidence>
<gene>
    <name evidence="6" type="primary">LOC101845261</name>
</gene>
<dbReference type="CDD" id="cd02440">
    <property type="entry name" value="AdoMet_MTases"/>
    <property type="match status" value="1"/>
</dbReference>
<dbReference type="PROSITE" id="PS51682">
    <property type="entry name" value="SAM_OMT_I"/>
    <property type="match status" value="1"/>
</dbReference>
<evidence type="ECO:0000256" key="1">
    <source>
        <dbReference type="ARBA" id="ARBA00022603"/>
    </source>
</evidence>
<keyword evidence="5" id="KW-1185">Reference proteome</keyword>
<keyword evidence="2" id="KW-0808">Transferase</keyword>
<dbReference type="Gene3D" id="3.40.50.150">
    <property type="entry name" value="Vaccinia Virus protein VP39"/>
    <property type="match status" value="1"/>
</dbReference>
<protein>
    <submittedName>
        <fullName evidence="6">O-methyltransferase MdmC</fullName>
    </submittedName>
</protein>
<accession>A0ABM1A6Y8</accession>
<evidence type="ECO:0000313" key="5">
    <source>
        <dbReference type="Proteomes" id="UP000694888"/>
    </source>
</evidence>
<organism evidence="5 6">
    <name type="scientific">Aplysia californica</name>
    <name type="common">California sea hare</name>
    <dbReference type="NCBI Taxonomy" id="6500"/>
    <lineage>
        <taxon>Eukaryota</taxon>
        <taxon>Metazoa</taxon>
        <taxon>Spiralia</taxon>
        <taxon>Lophotrochozoa</taxon>
        <taxon>Mollusca</taxon>
        <taxon>Gastropoda</taxon>
        <taxon>Heterobranchia</taxon>
        <taxon>Euthyneura</taxon>
        <taxon>Tectipleura</taxon>
        <taxon>Aplysiida</taxon>
        <taxon>Aplysioidea</taxon>
        <taxon>Aplysiidae</taxon>
        <taxon>Aplysia</taxon>
    </lineage>
</organism>
<comment type="similarity">
    <text evidence="4">Belongs to the class I-like SAM-binding methyltransferase superfamily. Cation-dependent O-methyltransferase family.</text>
</comment>
<dbReference type="Proteomes" id="UP000694888">
    <property type="component" value="Unplaced"/>
</dbReference>
<keyword evidence="1" id="KW-0489">Methyltransferase</keyword>
<sequence length="276" mass="30822">MSKLEHALSHYDPTVLEMQRALKLAQDTGASPDVIKSIETALELVDLREKYTDSVTSGETEVFHKILTETYKHDWQSLHSDGKTKWNLKPKMMTGNLEGQFLKSIVSIQKAKRVLDIGMFTGYSALSMAEALPADGELVTVDFEKYLETFTGSLLRESPHSKKIQIFVGSPSDYMKDTVKAGKTFDLIFLDADKSYYLEYLKIIFEEGLLSPRGTVLIDNAYTHGLGYMPSAGDNPTRRVTTAVAADQSLHKVVVPLRDGVLMLRRKTDVVGEVPQ</sequence>
<dbReference type="PANTHER" id="PTHR10509">
    <property type="entry name" value="O-METHYLTRANSFERASE-RELATED"/>
    <property type="match status" value="1"/>
</dbReference>
<dbReference type="InterPro" id="IPR050362">
    <property type="entry name" value="Cation-dep_OMT"/>
</dbReference>
<dbReference type="InterPro" id="IPR002935">
    <property type="entry name" value="SAM_O-MeTrfase"/>
</dbReference>
<dbReference type="GeneID" id="101845261"/>
<name>A0ABM1A6Y8_APLCA</name>
<dbReference type="InterPro" id="IPR029063">
    <property type="entry name" value="SAM-dependent_MTases_sf"/>
</dbReference>
<reference evidence="6" key="1">
    <citation type="submission" date="2025-08" db="UniProtKB">
        <authorList>
            <consortium name="RefSeq"/>
        </authorList>
    </citation>
    <scope>IDENTIFICATION</scope>
</reference>
<dbReference type="PANTHER" id="PTHR10509:SF14">
    <property type="entry name" value="CAFFEOYL-COA O-METHYLTRANSFERASE 3-RELATED"/>
    <property type="match status" value="1"/>
</dbReference>